<dbReference type="InterPro" id="IPR055178">
    <property type="entry name" value="RsdA/BaiN/AoA(So)-like_dom"/>
</dbReference>
<comment type="cofactor">
    <cofactor evidence="1">
        <name>FAD</name>
        <dbReference type="ChEBI" id="CHEBI:57692"/>
    </cofactor>
</comment>
<dbReference type="AlphaFoldDB" id="A0A9D1DI22"/>
<evidence type="ECO:0000259" key="4">
    <source>
        <dbReference type="Pfam" id="PF03486"/>
    </source>
</evidence>
<evidence type="ECO:0000259" key="5">
    <source>
        <dbReference type="Pfam" id="PF22780"/>
    </source>
</evidence>
<dbReference type="Gene3D" id="3.50.50.60">
    <property type="entry name" value="FAD/NAD(P)-binding domain"/>
    <property type="match status" value="1"/>
</dbReference>
<dbReference type="InterPro" id="IPR036188">
    <property type="entry name" value="FAD/NAD-bd_sf"/>
</dbReference>
<evidence type="ECO:0000256" key="2">
    <source>
        <dbReference type="ARBA" id="ARBA00022630"/>
    </source>
</evidence>
<reference evidence="6" key="1">
    <citation type="submission" date="2020-10" db="EMBL/GenBank/DDBJ databases">
        <authorList>
            <person name="Gilroy R."/>
        </authorList>
    </citation>
    <scope>NUCLEOTIDE SEQUENCE</scope>
    <source>
        <strain evidence="6">ChiBcec15-4380</strain>
    </source>
</reference>
<proteinExistence type="predicted"/>
<comment type="caution">
    <text evidence="6">The sequence shown here is derived from an EMBL/GenBank/DDBJ whole genome shotgun (WGS) entry which is preliminary data.</text>
</comment>
<evidence type="ECO:0000313" key="7">
    <source>
        <dbReference type="Proteomes" id="UP000824239"/>
    </source>
</evidence>
<keyword evidence="3" id="KW-0274">FAD</keyword>
<feature type="domain" description="RsdA/BaiN/AoA(So)-like insert" evidence="5">
    <location>
        <begin position="195"/>
        <end position="353"/>
    </location>
</feature>
<dbReference type="PRINTS" id="PR00411">
    <property type="entry name" value="PNDRDTASEI"/>
</dbReference>
<dbReference type="PANTHER" id="PTHR42887:SF2">
    <property type="entry name" value="OS12G0638800 PROTEIN"/>
    <property type="match status" value="1"/>
</dbReference>
<evidence type="ECO:0000256" key="1">
    <source>
        <dbReference type="ARBA" id="ARBA00001974"/>
    </source>
</evidence>
<sequence>MSALNHKIVVIGGGAAGMMAAGWAAEAGGHVELLEPNQRLGMKLAITGKGRCNVTNQCGVDEVLKNIPRNGRFLYSALDAFPPEAAMAFFEAHGCPLKVERGNRVFPVSDRSSSVIQALTRFLEEHRVLVRRARATEIVVENGAVCGVRTEQGFLTANRVILATGGCSYPRTGSTGDGYRLAQALGHTIQPPRGSLVPLEEDGETCPKLQGLSLRNCAIRVKNAAGKTIYTDFGELLFTHFGLSGPVILSASAHGKPGEIREVLIDLKPALDEQKLDQRILRDLEQYQNRNMDHALQDLYPRLLIPVMLELAEISPETKANSVTRAQRRRLLEMTKAFPVKIRGTRPVEEAIITAGGVSVREVNPKTMESKQVKGLYIAGELLDVDAYTGGFNLQIAWATGRAAGLAAAAREEEALA</sequence>
<reference evidence="6" key="2">
    <citation type="journal article" date="2021" name="PeerJ">
        <title>Extensive microbial diversity within the chicken gut microbiome revealed by metagenomics and culture.</title>
        <authorList>
            <person name="Gilroy R."/>
            <person name="Ravi A."/>
            <person name="Getino M."/>
            <person name="Pursley I."/>
            <person name="Horton D.L."/>
            <person name="Alikhan N.F."/>
            <person name="Baker D."/>
            <person name="Gharbi K."/>
            <person name="Hall N."/>
            <person name="Watson M."/>
            <person name="Adriaenssens E.M."/>
            <person name="Foster-Nyarko E."/>
            <person name="Jarju S."/>
            <person name="Secka A."/>
            <person name="Antonio M."/>
            <person name="Oren A."/>
            <person name="Chaudhuri R.R."/>
            <person name="La Ragione R."/>
            <person name="Hildebrand F."/>
            <person name="Pallen M.J."/>
        </authorList>
    </citation>
    <scope>NUCLEOTIDE SEQUENCE</scope>
    <source>
        <strain evidence="6">ChiBcec15-4380</strain>
    </source>
</reference>
<dbReference type="EMBL" id="DVHE01000056">
    <property type="protein sequence ID" value="HIR51035.1"/>
    <property type="molecule type" value="Genomic_DNA"/>
</dbReference>
<dbReference type="InterPro" id="IPR004792">
    <property type="entry name" value="BaiN-like"/>
</dbReference>
<gene>
    <name evidence="6" type="ORF">IAA53_07095</name>
</gene>
<dbReference type="Pfam" id="PF03486">
    <property type="entry name" value="HI0933_like"/>
    <property type="match status" value="1"/>
</dbReference>
<feature type="domain" description="RsdA/BaiN/AoA(So)-like Rossmann fold-like" evidence="4">
    <location>
        <begin position="7"/>
        <end position="405"/>
    </location>
</feature>
<accession>A0A9D1DI22</accession>
<dbReference type="NCBIfam" id="TIGR00275">
    <property type="entry name" value="aminoacetone oxidase family FAD-binding enzyme"/>
    <property type="match status" value="1"/>
</dbReference>
<dbReference type="Gene3D" id="2.40.30.10">
    <property type="entry name" value="Translation factors"/>
    <property type="match status" value="1"/>
</dbReference>
<dbReference type="SUPFAM" id="SSF51905">
    <property type="entry name" value="FAD/NAD(P)-binding domain"/>
    <property type="match status" value="1"/>
</dbReference>
<dbReference type="Gene3D" id="1.10.8.260">
    <property type="entry name" value="HI0933 insert domain-like"/>
    <property type="match status" value="1"/>
</dbReference>
<dbReference type="SUPFAM" id="SSF160996">
    <property type="entry name" value="HI0933 insert domain-like"/>
    <property type="match status" value="1"/>
</dbReference>
<organism evidence="6 7">
    <name type="scientific">Candidatus Avoscillospira avicola</name>
    <dbReference type="NCBI Taxonomy" id="2840706"/>
    <lineage>
        <taxon>Bacteria</taxon>
        <taxon>Bacillati</taxon>
        <taxon>Bacillota</taxon>
        <taxon>Clostridia</taxon>
        <taxon>Eubacteriales</taxon>
        <taxon>Oscillospiraceae</taxon>
        <taxon>Oscillospiraceae incertae sedis</taxon>
        <taxon>Candidatus Avoscillospira</taxon>
    </lineage>
</organism>
<dbReference type="Proteomes" id="UP000824239">
    <property type="component" value="Unassembled WGS sequence"/>
</dbReference>
<evidence type="ECO:0000256" key="3">
    <source>
        <dbReference type="ARBA" id="ARBA00022827"/>
    </source>
</evidence>
<dbReference type="PANTHER" id="PTHR42887">
    <property type="entry name" value="OS12G0638800 PROTEIN"/>
    <property type="match status" value="1"/>
</dbReference>
<dbReference type="InterPro" id="IPR023166">
    <property type="entry name" value="BaiN-like_dom_sf"/>
</dbReference>
<name>A0A9D1DI22_9FIRM</name>
<dbReference type="PRINTS" id="PR00368">
    <property type="entry name" value="FADPNR"/>
</dbReference>
<dbReference type="Pfam" id="PF22780">
    <property type="entry name" value="HI0933_like_1st"/>
    <property type="match status" value="1"/>
</dbReference>
<evidence type="ECO:0000313" key="6">
    <source>
        <dbReference type="EMBL" id="HIR51035.1"/>
    </source>
</evidence>
<protein>
    <submittedName>
        <fullName evidence="6">NAD(P)/FAD-dependent oxidoreductase</fullName>
    </submittedName>
</protein>
<keyword evidence="2" id="KW-0285">Flavoprotein</keyword>
<dbReference type="InterPro" id="IPR057661">
    <property type="entry name" value="RsdA/BaiN/AoA(So)_Rossmann"/>
</dbReference>